<keyword evidence="8" id="KW-1185">Reference proteome</keyword>
<keyword evidence="2" id="KW-0964">Secreted</keyword>
<dbReference type="Gene3D" id="3.10.100.10">
    <property type="entry name" value="Mannose-Binding Protein A, subunit A"/>
    <property type="match status" value="1"/>
</dbReference>
<proteinExistence type="predicted"/>
<keyword evidence="3" id="KW-0732">Signal</keyword>
<dbReference type="InterPro" id="IPR051663">
    <property type="entry name" value="CLec_Tetranectin-domain"/>
</dbReference>
<dbReference type="GO" id="GO:0005615">
    <property type="term" value="C:extracellular space"/>
    <property type="evidence" value="ECO:0007669"/>
    <property type="project" value="TreeGrafter"/>
</dbReference>
<evidence type="ECO:0000313" key="7">
    <source>
        <dbReference type="Ensembl" id="ENSVKKP00000012025.1"/>
    </source>
</evidence>
<keyword evidence="4" id="KW-0430">Lectin</keyword>
<keyword evidence="5" id="KW-1015">Disulfide bond</keyword>
<dbReference type="AlphaFoldDB" id="A0A8D2JHN5"/>
<evidence type="ECO:0000256" key="1">
    <source>
        <dbReference type="ARBA" id="ARBA00004613"/>
    </source>
</evidence>
<evidence type="ECO:0000256" key="4">
    <source>
        <dbReference type="ARBA" id="ARBA00022734"/>
    </source>
</evidence>
<evidence type="ECO:0000256" key="5">
    <source>
        <dbReference type="ARBA" id="ARBA00023157"/>
    </source>
</evidence>
<evidence type="ECO:0000313" key="8">
    <source>
        <dbReference type="Proteomes" id="UP000694545"/>
    </source>
</evidence>
<name>A0A8D2JHN5_VARKO</name>
<evidence type="ECO:0000256" key="2">
    <source>
        <dbReference type="ARBA" id="ARBA00022525"/>
    </source>
</evidence>
<dbReference type="SMART" id="SM00034">
    <property type="entry name" value="CLECT"/>
    <property type="match status" value="1"/>
</dbReference>
<dbReference type="Proteomes" id="UP000694545">
    <property type="component" value="Unplaced"/>
</dbReference>
<dbReference type="InterPro" id="IPR018378">
    <property type="entry name" value="C-type_lectin_CS"/>
</dbReference>
<evidence type="ECO:0000256" key="3">
    <source>
        <dbReference type="ARBA" id="ARBA00022729"/>
    </source>
</evidence>
<reference evidence="7" key="1">
    <citation type="submission" date="2025-08" db="UniProtKB">
        <authorList>
            <consortium name="Ensembl"/>
        </authorList>
    </citation>
    <scope>IDENTIFICATION</scope>
</reference>
<dbReference type="InterPro" id="IPR016186">
    <property type="entry name" value="C-type_lectin-like/link_sf"/>
</dbReference>
<organism evidence="7 8">
    <name type="scientific">Varanus komodoensis</name>
    <name type="common">Komodo dragon</name>
    <dbReference type="NCBI Taxonomy" id="61221"/>
    <lineage>
        <taxon>Eukaryota</taxon>
        <taxon>Metazoa</taxon>
        <taxon>Chordata</taxon>
        <taxon>Craniata</taxon>
        <taxon>Vertebrata</taxon>
        <taxon>Euteleostomi</taxon>
        <taxon>Lepidosauria</taxon>
        <taxon>Squamata</taxon>
        <taxon>Bifurcata</taxon>
        <taxon>Unidentata</taxon>
        <taxon>Episquamata</taxon>
        <taxon>Toxicofera</taxon>
        <taxon>Anguimorpha</taxon>
        <taxon>Paleoanguimorpha</taxon>
        <taxon>Varanoidea</taxon>
        <taxon>Varanidae</taxon>
        <taxon>Varanus</taxon>
    </lineage>
</organism>
<reference evidence="7" key="2">
    <citation type="submission" date="2025-09" db="UniProtKB">
        <authorList>
            <consortium name="Ensembl"/>
        </authorList>
    </citation>
    <scope>IDENTIFICATION</scope>
</reference>
<comment type="subcellular location">
    <subcellularLocation>
        <location evidence="1">Secreted</location>
    </subcellularLocation>
</comment>
<dbReference type="Pfam" id="PF00059">
    <property type="entry name" value="Lectin_C"/>
    <property type="match status" value="1"/>
</dbReference>
<dbReference type="GO" id="GO:0008083">
    <property type="term" value="F:growth factor activity"/>
    <property type="evidence" value="ECO:0007669"/>
    <property type="project" value="TreeGrafter"/>
</dbReference>
<dbReference type="GO" id="GO:0030246">
    <property type="term" value="F:carbohydrate binding"/>
    <property type="evidence" value="ECO:0007669"/>
    <property type="project" value="UniProtKB-KW"/>
</dbReference>
<dbReference type="PANTHER" id="PTHR22799">
    <property type="entry name" value="TETRANECTIN-RELATED"/>
    <property type="match status" value="1"/>
</dbReference>
<dbReference type="InterPro" id="IPR016187">
    <property type="entry name" value="CTDL_fold"/>
</dbReference>
<dbReference type="PROSITE" id="PS50041">
    <property type="entry name" value="C_TYPE_LECTIN_2"/>
    <property type="match status" value="1"/>
</dbReference>
<sequence>KKKQVNHMVSSVEVLLYCVHSLFLSQQPSSHTHLETWKLLPCDAITPCRVLCYHTFSGGKVLCEKAGGALATPRNVAENTALKDIVKRKSEYAFLAINDIQTEGRFVYLDGTPVNYKNWNRGEPNDLDNEDCAILHEDGLWNDIDCARKALIICEI</sequence>
<dbReference type="PROSITE" id="PS00615">
    <property type="entry name" value="C_TYPE_LECTIN_1"/>
    <property type="match status" value="1"/>
</dbReference>
<protein>
    <recommendedName>
        <fullName evidence="6">C-type lectin domain-containing protein</fullName>
    </recommendedName>
</protein>
<accession>A0A8D2JHN5</accession>
<dbReference type="PANTHER" id="PTHR22799:SF1">
    <property type="entry name" value="C-TYPE LECTIN DOMAIN FAMILY 11 MEMBER A"/>
    <property type="match status" value="1"/>
</dbReference>
<dbReference type="Ensembl" id="ENSVKKT00000012309.1">
    <property type="protein sequence ID" value="ENSVKKP00000012025.1"/>
    <property type="gene ID" value="ENSVKKG00000008357.1"/>
</dbReference>
<dbReference type="InterPro" id="IPR001304">
    <property type="entry name" value="C-type_lectin-like"/>
</dbReference>
<dbReference type="SUPFAM" id="SSF56436">
    <property type="entry name" value="C-type lectin-like"/>
    <property type="match status" value="1"/>
</dbReference>
<evidence type="ECO:0000259" key="6">
    <source>
        <dbReference type="PROSITE" id="PS50041"/>
    </source>
</evidence>
<feature type="domain" description="C-type lectin" evidence="6">
    <location>
        <begin position="52"/>
        <end position="155"/>
    </location>
</feature>
<dbReference type="GO" id="GO:0001503">
    <property type="term" value="P:ossification"/>
    <property type="evidence" value="ECO:0007669"/>
    <property type="project" value="TreeGrafter"/>
</dbReference>
<dbReference type="OMA" id="CAILHED"/>